<sequence length="45" mass="5050">MSVIRTIGRGILFVAVGIVTITVGFFMLRGTMNMWNRSKKDDTSE</sequence>
<name>V6ARZ1_9ARCH</name>
<organism evidence="2 3">
    <name type="scientific">Candidatus Nitrosotenuis uzonensis</name>
    <dbReference type="NCBI Taxonomy" id="1407055"/>
    <lineage>
        <taxon>Archaea</taxon>
        <taxon>Nitrososphaerota</taxon>
        <taxon>Candidatus Nitrosotenuis</taxon>
    </lineage>
</organism>
<dbReference type="EMBL" id="CBTY010000008">
    <property type="protein sequence ID" value="CDI05339.1"/>
    <property type="molecule type" value="Genomic_DNA"/>
</dbReference>
<keyword evidence="1" id="KW-0472">Membrane</keyword>
<feature type="transmembrane region" description="Helical" evidence="1">
    <location>
        <begin position="6"/>
        <end position="28"/>
    </location>
</feature>
<dbReference type="OrthoDB" id="352at2157"/>
<protein>
    <submittedName>
        <fullName evidence="2">Uncharacterized protein</fullName>
    </submittedName>
</protein>
<keyword evidence="3" id="KW-1185">Reference proteome</keyword>
<evidence type="ECO:0000313" key="3">
    <source>
        <dbReference type="Proteomes" id="UP000018159"/>
    </source>
</evidence>
<proteinExistence type="predicted"/>
<keyword evidence="1" id="KW-0812">Transmembrane</keyword>
<dbReference type="AlphaFoldDB" id="V6ARZ1"/>
<reference evidence="2 3" key="1">
    <citation type="journal article" date="2013" name="PLoS ONE">
        <title>Enrichment and Genome Sequence of the Group I.1a Ammonia-Oxidizing Archaeon ?Ca. Nitrosotenuis uzonensis? Representing a Clade Globally.</title>
        <authorList>
            <person name="Lebedeva E.V."/>
            <person name="Hatzenpichler R."/>
            <person name="Pelletier E."/>
            <person name="Schuster N."/>
            <person name="Hauzmayer S."/>
            <person name="Bulaev A."/>
            <person name="Grigor'eva N.V."/>
            <person name="Galushko A."/>
            <person name="Schmid M."/>
            <person name="Palatinszky M."/>
            <person name="Le Paslier D."/>
            <person name="Daims H."/>
            <person name="Wagner M."/>
        </authorList>
    </citation>
    <scope>NUCLEOTIDE SEQUENCE [LARGE SCALE GENOMIC DNA]</scope>
    <source>
        <strain evidence="2 3">N4</strain>
    </source>
</reference>
<evidence type="ECO:0000256" key="1">
    <source>
        <dbReference type="SAM" id="Phobius"/>
    </source>
</evidence>
<accession>V6ARZ1</accession>
<dbReference type="RefSeq" id="WP_177309444.1">
    <property type="nucleotide sequence ID" value="NZ_CBTY010000008.1"/>
</dbReference>
<keyword evidence="1" id="KW-1133">Transmembrane helix</keyword>
<comment type="caution">
    <text evidence="2">The sequence shown here is derived from an EMBL/GenBank/DDBJ whole genome shotgun (WGS) entry which is preliminary data.</text>
</comment>
<evidence type="ECO:0000313" key="2">
    <source>
        <dbReference type="EMBL" id="CDI05339.1"/>
    </source>
</evidence>
<gene>
    <name evidence="2" type="ORF">NITUZ_30031</name>
</gene>
<dbReference type="Proteomes" id="UP000018159">
    <property type="component" value="Unassembled WGS sequence"/>
</dbReference>